<evidence type="ECO:0000256" key="2">
    <source>
        <dbReference type="SAM" id="SignalP"/>
    </source>
</evidence>
<dbReference type="Proteomes" id="UP001433268">
    <property type="component" value="Unassembled WGS sequence"/>
</dbReference>
<sequence>MHAPSVAQLLACGLATTAAFQLPNTAFSRRSAGVIAALAAPAAAAPAAQSSGAAPSAAKSSGAAPPLPKHPAPHHLPKRPEPHLPPRLLPFWSRTACC</sequence>
<feature type="signal peptide" evidence="2">
    <location>
        <begin position="1"/>
        <end position="19"/>
    </location>
</feature>
<protein>
    <submittedName>
        <fullName evidence="3">Uncharacterized protein</fullName>
    </submittedName>
</protein>
<gene>
    <name evidence="3" type="ORF">PG997_007459</name>
</gene>
<name>A0ABR1WAU3_9PEZI</name>
<reference evidence="3 4" key="1">
    <citation type="submission" date="2023-01" db="EMBL/GenBank/DDBJ databases">
        <title>Analysis of 21 Apiospora genomes using comparative genomics revels a genus with tremendous synthesis potential of carbohydrate active enzymes and secondary metabolites.</title>
        <authorList>
            <person name="Sorensen T."/>
        </authorList>
    </citation>
    <scope>NUCLEOTIDE SEQUENCE [LARGE SCALE GENOMIC DNA]</scope>
    <source>
        <strain evidence="3 4">CBS 114990</strain>
    </source>
</reference>
<comment type="caution">
    <text evidence="3">The sequence shown here is derived from an EMBL/GenBank/DDBJ whole genome shotgun (WGS) entry which is preliminary data.</text>
</comment>
<accession>A0ABR1WAU3</accession>
<organism evidence="3 4">
    <name type="scientific">Apiospora hydei</name>
    <dbReference type="NCBI Taxonomy" id="1337664"/>
    <lineage>
        <taxon>Eukaryota</taxon>
        <taxon>Fungi</taxon>
        <taxon>Dikarya</taxon>
        <taxon>Ascomycota</taxon>
        <taxon>Pezizomycotina</taxon>
        <taxon>Sordariomycetes</taxon>
        <taxon>Xylariomycetidae</taxon>
        <taxon>Amphisphaeriales</taxon>
        <taxon>Apiosporaceae</taxon>
        <taxon>Apiospora</taxon>
    </lineage>
</organism>
<keyword evidence="4" id="KW-1185">Reference proteome</keyword>
<feature type="compositionally biased region" description="Low complexity" evidence="1">
    <location>
        <begin position="48"/>
        <end position="64"/>
    </location>
</feature>
<evidence type="ECO:0000313" key="3">
    <source>
        <dbReference type="EMBL" id="KAK8079641.1"/>
    </source>
</evidence>
<dbReference type="EMBL" id="JAQQWN010000006">
    <property type="protein sequence ID" value="KAK8079641.1"/>
    <property type="molecule type" value="Genomic_DNA"/>
</dbReference>
<feature type="region of interest" description="Disordered" evidence="1">
    <location>
        <begin position="48"/>
        <end position="89"/>
    </location>
</feature>
<keyword evidence="2" id="KW-0732">Signal</keyword>
<evidence type="ECO:0000313" key="4">
    <source>
        <dbReference type="Proteomes" id="UP001433268"/>
    </source>
</evidence>
<dbReference type="RefSeq" id="XP_066667116.1">
    <property type="nucleotide sequence ID" value="XM_066811774.1"/>
</dbReference>
<dbReference type="GeneID" id="92044834"/>
<evidence type="ECO:0000256" key="1">
    <source>
        <dbReference type="SAM" id="MobiDB-lite"/>
    </source>
</evidence>
<feature type="chain" id="PRO_5045915680" evidence="2">
    <location>
        <begin position="20"/>
        <end position="98"/>
    </location>
</feature>
<proteinExistence type="predicted"/>